<reference evidence="2" key="1">
    <citation type="submission" date="2016-10" db="EMBL/GenBank/DDBJ databases">
        <authorList>
            <person name="Varghese N."/>
            <person name="Submissions S."/>
        </authorList>
    </citation>
    <scope>NUCLEOTIDE SEQUENCE [LARGE SCALE GENOMIC DNA]</scope>
    <source>
        <strain evidence="2">IBRC-M10078</strain>
    </source>
</reference>
<dbReference type="OrthoDB" id="2970792at2"/>
<dbReference type="EMBL" id="FNJU01000001">
    <property type="protein sequence ID" value="SDP16116.1"/>
    <property type="molecule type" value="Genomic_DNA"/>
</dbReference>
<keyword evidence="2" id="KW-1185">Reference proteome</keyword>
<sequence length="66" mass="7373">MINKDSLIDALKQGVAGANHQTFPICVDSFTNLWQYEYGSLEDLPQDVDDIIASRAVELGLIELDY</sequence>
<protein>
    <submittedName>
        <fullName evidence="1">Uncharacterized protein</fullName>
    </submittedName>
</protein>
<name>A0A1H0QHB0_9BACI</name>
<evidence type="ECO:0000313" key="2">
    <source>
        <dbReference type="Proteomes" id="UP000199159"/>
    </source>
</evidence>
<proteinExistence type="predicted"/>
<gene>
    <name evidence="1" type="ORF">SAMN05216565_101743</name>
</gene>
<accession>A0A1H0QHB0</accession>
<dbReference type="AlphaFoldDB" id="A0A1H0QHB0"/>
<dbReference type="RefSeq" id="WP_090849981.1">
    <property type="nucleotide sequence ID" value="NZ_FNJU01000001.1"/>
</dbReference>
<evidence type="ECO:0000313" key="1">
    <source>
        <dbReference type="EMBL" id="SDP16116.1"/>
    </source>
</evidence>
<dbReference type="Proteomes" id="UP000199159">
    <property type="component" value="Unassembled WGS sequence"/>
</dbReference>
<organism evidence="1 2">
    <name type="scientific">Litchfieldia salsa</name>
    <dbReference type="NCBI Taxonomy" id="930152"/>
    <lineage>
        <taxon>Bacteria</taxon>
        <taxon>Bacillati</taxon>
        <taxon>Bacillota</taxon>
        <taxon>Bacilli</taxon>
        <taxon>Bacillales</taxon>
        <taxon>Bacillaceae</taxon>
        <taxon>Litchfieldia</taxon>
    </lineage>
</organism>